<dbReference type="PANTHER" id="PTHR33104">
    <property type="entry name" value="SI:DKEY-29D5.2"/>
    <property type="match status" value="1"/>
</dbReference>
<keyword evidence="3" id="KW-1185">Reference proteome</keyword>
<sequence length="876" mass="100263">MQNFATLESKIAGAVVATAHTCHVNEPCSCGNPDSVRTVRCTDCLHSLPTCSNCFLDNHLRCPLHWVELFKPDIGFFIRLDISELGYVLTLGHNGDRCPSALYDDKSSSTSMTIMHVNGIHSTRVAFCNCGAVHKSCFDQLLEARMLAGTTTKPETAFTFECLEDFIQHSLTSKKSAQDYMWAKRRQTNPLAPHTVKNPMQPFICACRVWRIHRIKLFSGQRHGIDKLFTFRPPGSVIQPCLVCPTPGFNVPAEEWDPDGEDWNHQFDHLATIFISEDGHFGLQRKKKIDDPDDVGLLDGLGLFPVESEYRRVLKDYEASSPEKSTCSKFNAIAMQSKLKFKGSVITGVVGGMCARHSVFLSMVDLDKGERYINADYALWMMLQQLQHSLQGAKAIKRIVFMYDISCQFSKNLKARFAQEPFVNTPNISEMLDMLVPLVPKLHLEGHKSDCKYRYSLNYTDCCCRTDGEAIERAWAENKPIGSSSKEMNHGHRHEVLTAQFNDWNWSKMLNTPTYLSTQLAKNRIGRDKKLAEFLQHSVNCGRENVEVWEKQSTKPSLNAKGEWTSVYRHEMETQETVLNKLIELSEERSTRRDDSLNGVLPIFMNKALKVEQQQRALRLKVAKSELTVKELTSERLRLRKSLNDLRETYVVICPKLRDIILYTNPKDTSSNLKHSDYNDPECQLLFLPSHFKNAETRARYGLDEFAEVELALRKGQAHDAIRDLQDAILHIKSCIGVKYKNSGSQERNIRSTKYIRAIRNRKDGWAEKYRHARQCLVDLGHIDAESERFPRLADEDMYLKNIQEDASLGQASQLAGWIWGTQWFQENGGKDLKSVLEGMSSCYIRFWLRCLYQVLQGNAFYGIETERILYDISRR</sequence>
<dbReference type="PANTHER" id="PTHR33104:SF2">
    <property type="entry name" value="CXC3 LIKE CYSTEINE CLUSTER DOMAIN-CONTAINING PROTEIN"/>
    <property type="match status" value="1"/>
</dbReference>
<evidence type="ECO:0000313" key="3">
    <source>
        <dbReference type="Proteomes" id="UP000772434"/>
    </source>
</evidence>
<dbReference type="InterPro" id="IPR041457">
    <property type="entry name" value="CxC2_KDZ-assoc"/>
</dbReference>
<organism evidence="2 3">
    <name type="scientific">Rhodocollybia butyracea</name>
    <dbReference type="NCBI Taxonomy" id="206335"/>
    <lineage>
        <taxon>Eukaryota</taxon>
        <taxon>Fungi</taxon>
        <taxon>Dikarya</taxon>
        <taxon>Basidiomycota</taxon>
        <taxon>Agaricomycotina</taxon>
        <taxon>Agaricomycetes</taxon>
        <taxon>Agaricomycetidae</taxon>
        <taxon>Agaricales</taxon>
        <taxon>Marasmiineae</taxon>
        <taxon>Omphalotaceae</taxon>
        <taxon>Rhodocollybia</taxon>
    </lineage>
</organism>
<feature type="domain" description="CxC2-like cysteine cluster KDZ transposase-associated" evidence="1">
    <location>
        <begin position="83"/>
        <end position="189"/>
    </location>
</feature>
<comment type="caution">
    <text evidence="2">The sequence shown here is derived from an EMBL/GenBank/DDBJ whole genome shotgun (WGS) entry which is preliminary data.</text>
</comment>
<dbReference type="InterPro" id="IPR040521">
    <property type="entry name" value="KDZ"/>
</dbReference>
<evidence type="ECO:0000313" key="2">
    <source>
        <dbReference type="EMBL" id="KAF9060356.1"/>
    </source>
</evidence>
<protein>
    <recommendedName>
        <fullName evidence="1">CxC2-like cysteine cluster KDZ transposase-associated domain-containing protein</fullName>
    </recommendedName>
</protein>
<dbReference type="Pfam" id="PF18803">
    <property type="entry name" value="CxC2"/>
    <property type="match status" value="1"/>
</dbReference>
<dbReference type="OrthoDB" id="3256058at2759"/>
<dbReference type="Proteomes" id="UP000772434">
    <property type="component" value="Unassembled WGS sequence"/>
</dbReference>
<reference evidence="2" key="1">
    <citation type="submission" date="2020-11" db="EMBL/GenBank/DDBJ databases">
        <authorList>
            <consortium name="DOE Joint Genome Institute"/>
            <person name="Ahrendt S."/>
            <person name="Riley R."/>
            <person name="Andreopoulos W."/>
            <person name="Labutti K."/>
            <person name="Pangilinan J."/>
            <person name="Ruiz-Duenas F.J."/>
            <person name="Barrasa J.M."/>
            <person name="Sanchez-Garcia M."/>
            <person name="Camarero S."/>
            <person name="Miyauchi S."/>
            <person name="Serrano A."/>
            <person name="Linde D."/>
            <person name="Babiker R."/>
            <person name="Drula E."/>
            <person name="Ayuso-Fernandez I."/>
            <person name="Pacheco R."/>
            <person name="Padilla G."/>
            <person name="Ferreira P."/>
            <person name="Barriuso J."/>
            <person name="Kellner H."/>
            <person name="Castanera R."/>
            <person name="Alfaro M."/>
            <person name="Ramirez L."/>
            <person name="Pisabarro A.G."/>
            <person name="Kuo A."/>
            <person name="Tritt A."/>
            <person name="Lipzen A."/>
            <person name="He G."/>
            <person name="Yan M."/>
            <person name="Ng V."/>
            <person name="Cullen D."/>
            <person name="Martin F."/>
            <person name="Rosso M.-N."/>
            <person name="Henrissat B."/>
            <person name="Hibbett D."/>
            <person name="Martinez A.T."/>
            <person name="Grigoriev I.V."/>
        </authorList>
    </citation>
    <scope>NUCLEOTIDE SEQUENCE</scope>
    <source>
        <strain evidence="2">AH 40177</strain>
    </source>
</reference>
<dbReference type="EMBL" id="JADNRY010000248">
    <property type="protein sequence ID" value="KAF9060356.1"/>
    <property type="molecule type" value="Genomic_DNA"/>
</dbReference>
<name>A0A9P5PBM9_9AGAR</name>
<dbReference type="AlphaFoldDB" id="A0A9P5PBM9"/>
<dbReference type="Pfam" id="PF18758">
    <property type="entry name" value="KDZ"/>
    <property type="match status" value="1"/>
</dbReference>
<gene>
    <name evidence="2" type="ORF">BDP27DRAFT_1493623</name>
</gene>
<evidence type="ECO:0000259" key="1">
    <source>
        <dbReference type="Pfam" id="PF18803"/>
    </source>
</evidence>
<accession>A0A9P5PBM9</accession>
<proteinExistence type="predicted"/>